<keyword evidence="3 5" id="KW-0862">Zinc</keyword>
<keyword evidence="1 5" id="KW-0479">Metal-binding</keyword>
<evidence type="ECO:0000256" key="1">
    <source>
        <dbReference type="ARBA" id="ARBA00022723"/>
    </source>
</evidence>
<feature type="zinc finger region" description="C3H1-type" evidence="5">
    <location>
        <begin position="83"/>
        <end position="111"/>
    </location>
</feature>
<evidence type="ECO:0000313" key="7">
    <source>
        <dbReference type="EMBL" id="CAE8634917.1"/>
    </source>
</evidence>
<feature type="domain" description="C3H1-type" evidence="6">
    <location>
        <begin position="354"/>
        <end position="382"/>
    </location>
</feature>
<sequence>MAGYGKMTSAGGFGMRAEPYQTGMLFGGNSMHMQSVYGGMPGMPGMQAMQAMQGMQGMDAMTLAMMGYGMPVDGSMGGMPAQTSAGEACQFFARSGWCKFGDECRYEHAGATGMPTDGGSFNMSPAGMGKGKGKGKGGGMPGEKSGEACGFFLKSGWCKFGGECRHEHIAGPDTPVGVIPDMAMMSGMPGQRSGEPCRMVTGTCKWGDQCKHEHAGASGMPTDGGSFNMSPAGMGMGKGKGKGGGVPGERSGEACGFFLKAGWCKFGQECRHEHIAGPDTPVGVIPDMGGMGGQRSGEHCGFFRTKGWCKWGDQCKHQHVADADTPIGVSDPSHEHVPWFCLRSAPDMGGMVGGQSGEACGFFLTKGWCKWGEQCKHVHMVGPETPMGGMDMGGMQQQIQPQQYGGQQQQAFMGGMPQMSGGQSGEPCGFFMTKGWCKWGDQCKHVHVAGPGTQQIQPQQYGGNLALLRLTFFFFLFSYLLS</sequence>
<dbReference type="OrthoDB" id="1914176at2759"/>
<feature type="zinc finger region" description="C3H1-type" evidence="5">
    <location>
        <begin position="191"/>
        <end position="217"/>
    </location>
</feature>
<feature type="zinc finger region" description="C3H1-type" evidence="5">
    <location>
        <begin position="422"/>
        <end position="450"/>
    </location>
</feature>
<dbReference type="Gene3D" id="4.10.1000.10">
    <property type="entry name" value="Zinc finger, CCCH-type"/>
    <property type="match status" value="3"/>
</dbReference>
<evidence type="ECO:0000259" key="6">
    <source>
        <dbReference type="PROSITE" id="PS50103"/>
    </source>
</evidence>
<proteinExistence type="predicted"/>
<gene>
    <name evidence="7" type="ORF">PGLA1383_LOCUS50532</name>
</gene>
<dbReference type="SMART" id="SM00356">
    <property type="entry name" value="ZnF_C3H1"/>
    <property type="match status" value="7"/>
</dbReference>
<dbReference type="AlphaFoldDB" id="A0A813HBF8"/>
<feature type="domain" description="C3H1-type" evidence="6">
    <location>
        <begin position="294"/>
        <end position="322"/>
    </location>
</feature>
<dbReference type="GO" id="GO:0003729">
    <property type="term" value="F:mRNA binding"/>
    <property type="evidence" value="ECO:0007669"/>
    <property type="project" value="UniProtKB-ARBA"/>
</dbReference>
<evidence type="ECO:0000256" key="2">
    <source>
        <dbReference type="ARBA" id="ARBA00022771"/>
    </source>
</evidence>
<feature type="zinc finger region" description="C3H1-type" evidence="5">
    <location>
        <begin position="294"/>
        <end position="322"/>
    </location>
</feature>
<reference evidence="7" key="1">
    <citation type="submission" date="2021-02" db="EMBL/GenBank/DDBJ databases">
        <authorList>
            <person name="Dougan E. K."/>
            <person name="Rhodes N."/>
            <person name="Thang M."/>
            <person name="Chan C."/>
        </authorList>
    </citation>
    <scope>NUCLEOTIDE SEQUENCE</scope>
</reference>
<dbReference type="PANTHER" id="PTHR12506:SF50">
    <property type="entry name" value="ZINC FINGER CCCH DOMAIN-CONTAINING PROTEIN 26"/>
    <property type="match status" value="1"/>
</dbReference>
<keyword evidence="4" id="KW-0238">DNA-binding</keyword>
<evidence type="ECO:0000256" key="4">
    <source>
        <dbReference type="ARBA" id="ARBA00023125"/>
    </source>
</evidence>
<dbReference type="InterPro" id="IPR036855">
    <property type="entry name" value="Znf_CCCH_sf"/>
</dbReference>
<feature type="domain" description="C3H1-type" evidence="6">
    <location>
        <begin position="143"/>
        <end position="171"/>
    </location>
</feature>
<dbReference type="InterPro" id="IPR050974">
    <property type="entry name" value="Plant_ZF_CCCH"/>
</dbReference>
<evidence type="ECO:0000256" key="3">
    <source>
        <dbReference type="ARBA" id="ARBA00022833"/>
    </source>
</evidence>
<evidence type="ECO:0000256" key="5">
    <source>
        <dbReference type="PROSITE-ProRule" id="PRU00723"/>
    </source>
</evidence>
<dbReference type="Pfam" id="PF00642">
    <property type="entry name" value="zf-CCCH"/>
    <property type="match status" value="2"/>
</dbReference>
<feature type="domain" description="C3H1-type" evidence="6">
    <location>
        <begin position="191"/>
        <end position="217"/>
    </location>
</feature>
<feature type="domain" description="C3H1-type" evidence="6">
    <location>
        <begin position="249"/>
        <end position="277"/>
    </location>
</feature>
<dbReference type="SUPFAM" id="SSF90229">
    <property type="entry name" value="CCCH zinc finger"/>
    <property type="match status" value="1"/>
</dbReference>
<dbReference type="PANTHER" id="PTHR12506">
    <property type="entry name" value="PROTEIN PHOSPHATASE RELATED"/>
    <property type="match status" value="1"/>
</dbReference>
<dbReference type="GO" id="GO:0008270">
    <property type="term" value="F:zinc ion binding"/>
    <property type="evidence" value="ECO:0007669"/>
    <property type="project" value="UniProtKB-KW"/>
</dbReference>
<organism evidence="7 8">
    <name type="scientific">Polarella glacialis</name>
    <name type="common">Dinoflagellate</name>
    <dbReference type="NCBI Taxonomy" id="89957"/>
    <lineage>
        <taxon>Eukaryota</taxon>
        <taxon>Sar</taxon>
        <taxon>Alveolata</taxon>
        <taxon>Dinophyceae</taxon>
        <taxon>Suessiales</taxon>
        <taxon>Suessiaceae</taxon>
        <taxon>Polarella</taxon>
    </lineage>
</organism>
<feature type="zinc finger region" description="C3H1-type" evidence="5">
    <location>
        <begin position="249"/>
        <end position="277"/>
    </location>
</feature>
<comment type="caution">
    <text evidence="7">The sequence shown here is derived from an EMBL/GenBank/DDBJ whole genome shotgun (WGS) entry which is preliminary data.</text>
</comment>
<accession>A0A813HBF8</accession>
<dbReference type="Proteomes" id="UP000654075">
    <property type="component" value="Unassembled WGS sequence"/>
</dbReference>
<dbReference type="InterPro" id="IPR000571">
    <property type="entry name" value="Znf_CCCH"/>
</dbReference>
<keyword evidence="8" id="KW-1185">Reference proteome</keyword>
<dbReference type="EMBL" id="CAJNNV010031181">
    <property type="protein sequence ID" value="CAE8634917.1"/>
    <property type="molecule type" value="Genomic_DNA"/>
</dbReference>
<dbReference type="GO" id="GO:0003677">
    <property type="term" value="F:DNA binding"/>
    <property type="evidence" value="ECO:0007669"/>
    <property type="project" value="UniProtKB-KW"/>
</dbReference>
<dbReference type="PROSITE" id="PS50103">
    <property type="entry name" value="ZF_C3H1"/>
    <property type="match status" value="7"/>
</dbReference>
<feature type="domain" description="C3H1-type" evidence="6">
    <location>
        <begin position="422"/>
        <end position="450"/>
    </location>
</feature>
<protein>
    <recommendedName>
        <fullName evidence="6">C3H1-type domain-containing protein</fullName>
    </recommendedName>
</protein>
<feature type="zinc finger region" description="C3H1-type" evidence="5">
    <location>
        <begin position="143"/>
        <end position="171"/>
    </location>
</feature>
<feature type="domain" description="C3H1-type" evidence="6">
    <location>
        <begin position="83"/>
        <end position="111"/>
    </location>
</feature>
<feature type="zinc finger region" description="C3H1-type" evidence="5">
    <location>
        <begin position="354"/>
        <end position="382"/>
    </location>
</feature>
<evidence type="ECO:0000313" key="8">
    <source>
        <dbReference type="Proteomes" id="UP000654075"/>
    </source>
</evidence>
<keyword evidence="2 5" id="KW-0863">Zinc-finger</keyword>
<name>A0A813HBF8_POLGL</name>